<dbReference type="EMBL" id="CM029042">
    <property type="protein sequence ID" value="KAG2618157.1"/>
    <property type="molecule type" value="Genomic_DNA"/>
</dbReference>
<evidence type="ECO:0000313" key="1">
    <source>
        <dbReference type="EMBL" id="KAG2618157.1"/>
    </source>
</evidence>
<comment type="caution">
    <text evidence="1">The sequence shown here is derived from an EMBL/GenBank/DDBJ whole genome shotgun (WGS) entry which is preliminary data.</text>
</comment>
<proteinExistence type="predicted"/>
<gene>
    <name evidence="1" type="ORF">PVAP13_3NG258222</name>
</gene>
<sequence>MEPRDEVKVGAAWFRRGRRCSGRRQGEQTAWRHCRGGDLALWHRGRGQTQRRRSRHRGLAWWTRRGSGVNDGRRRTWHEDGDHHGEVLRRAEVRRGGFRHEGARCRGVEGGFQRSVLECRGGHGAQADADGEVPGWGDAALDEGRRRRHEQGRFTGVFLGAIVLTFGWLRPQGLPLFVVLVEIQTGDRAVRADNVLKVNCGLDE</sequence>
<keyword evidence="2" id="KW-1185">Reference proteome</keyword>
<accession>A0A8T0U7B1</accession>
<reference evidence="1" key="1">
    <citation type="submission" date="2020-05" db="EMBL/GenBank/DDBJ databases">
        <title>WGS assembly of Panicum virgatum.</title>
        <authorList>
            <person name="Lovell J.T."/>
            <person name="Jenkins J."/>
            <person name="Shu S."/>
            <person name="Juenger T.E."/>
            <person name="Schmutz J."/>
        </authorList>
    </citation>
    <scope>NUCLEOTIDE SEQUENCE</scope>
    <source>
        <strain evidence="1">AP13</strain>
    </source>
</reference>
<name>A0A8T0U7B1_PANVG</name>
<protein>
    <submittedName>
        <fullName evidence="1">Uncharacterized protein</fullName>
    </submittedName>
</protein>
<dbReference type="AlphaFoldDB" id="A0A8T0U7B1"/>
<evidence type="ECO:0000313" key="2">
    <source>
        <dbReference type="Proteomes" id="UP000823388"/>
    </source>
</evidence>
<dbReference type="Proteomes" id="UP000823388">
    <property type="component" value="Chromosome 3N"/>
</dbReference>
<organism evidence="1 2">
    <name type="scientific">Panicum virgatum</name>
    <name type="common">Blackwell switchgrass</name>
    <dbReference type="NCBI Taxonomy" id="38727"/>
    <lineage>
        <taxon>Eukaryota</taxon>
        <taxon>Viridiplantae</taxon>
        <taxon>Streptophyta</taxon>
        <taxon>Embryophyta</taxon>
        <taxon>Tracheophyta</taxon>
        <taxon>Spermatophyta</taxon>
        <taxon>Magnoliopsida</taxon>
        <taxon>Liliopsida</taxon>
        <taxon>Poales</taxon>
        <taxon>Poaceae</taxon>
        <taxon>PACMAD clade</taxon>
        <taxon>Panicoideae</taxon>
        <taxon>Panicodae</taxon>
        <taxon>Paniceae</taxon>
        <taxon>Panicinae</taxon>
        <taxon>Panicum</taxon>
        <taxon>Panicum sect. Hiantes</taxon>
    </lineage>
</organism>